<evidence type="ECO:0000259" key="2">
    <source>
        <dbReference type="Pfam" id="PF26607"/>
    </source>
</evidence>
<feature type="signal peptide" evidence="1">
    <location>
        <begin position="1"/>
        <end position="20"/>
    </location>
</feature>
<dbReference type="EMBL" id="JAFIMR010000052">
    <property type="protein sequence ID" value="KAI1855008.1"/>
    <property type="molecule type" value="Genomic_DNA"/>
</dbReference>
<dbReference type="InterPro" id="IPR058502">
    <property type="entry name" value="PLL-like_beta-prop"/>
</dbReference>
<evidence type="ECO:0000256" key="1">
    <source>
        <dbReference type="SAM" id="SignalP"/>
    </source>
</evidence>
<feature type="chain" id="PRO_5040274514" description="PLL-like beta propeller domain-containing protein" evidence="1">
    <location>
        <begin position="21"/>
        <end position="359"/>
    </location>
</feature>
<protein>
    <recommendedName>
        <fullName evidence="2">PLL-like beta propeller domain-containing protein</fullName>
    </recommendedName>
</protein>
<reference evidence="3" key="1">
    <citation type="submission" date="2021-03" db="EMBL/GenBank/DDBJ databases">
        <title>Revisited historic fungal species revealed as producer of novel bioactive compounds through whole genome sequencing and comparative genomics.</title>
        <authorList>
            <person name="Vignolle G.A."/>
            <person name="Hochenegger N."/>
            <person name="Mach R.L."/>
            <person name="Mach-Aigner A.R."/>
            <person name="Javad Rahimi M."/>
            <person name="Salim K.A."/>
            <person name="Chan C.M."/>
            <person name="Lim L.B.L."/>
            <person name="Cai F."/>
            <person name="Druzhinina I.S."/>
            <person name="U'Ren J.M."/>
            <person name="Derntl C."/>
        </authorList>
    </citation>
    <scope>NUCLEOTIDE SEQUENCE</scope>
    <source>
        <strain evidence="3">TUCIM 5799</strain>
    </source>
</reference>
<evidence type="ECO:0000313" key="4">
    <source>
        <dbReference type="Proteomes" id="UP000829685"/>
    </source>
</evidence>
<keyword evidence="1" id="KW-0732">Signal</keyword>
<dbReference type="Pfam" id="PF26607">
    <property type="entry name" value="DUF8189"/>
    <property type="match status" value="1"/>
</dbReference>
<dbReference type="Proteomes" id="UP000829685">
    <property type="component" value="Unassembled WGS sequence"/>
</dbReference>
<accession>A0A9P9WAC0</accession>
<sequence length="359" mass="39956">MNRYKLAIFLSVVVTDGAVGGGTCLSTVSWSNTRVDLFAVNPDASIGHKFWTGWDWQPSNGLERLPSKAAGCPSVTSWGEGRLDVLYINESGNNVLHKYFGGGSWGPSWEGAVDLGGEVEAISSLSWGEDRLDIVGRSDTGSYVHKAWTGQGWYPSGSKWEDFGGYFFSNPATLKFYHRGWSEWEDLGGGPFVGNPVATSWGKGRLDFWAIDSDGALNHIYWNGKMYSEWEHLGGEYTDTPKVVHWKESHIDIVGKGLSDDKFHVKNFDGSRWNPSKDGWYDLAGPFSSEPALETKHGSSFLYVLGVNEDDEIRLQIWSGSDWQPGSEETWSLGRLNKPSSEDDFHEHDHQFILGALEL</sequence>
<comment type="caution">
    <text evidence="3">The sequence shown here is derived from an EMBL/GenBank/DDBJ whole genome shotgun (WGS) entry which is preliminary data.</text>
</comment>
<dbReference type="SUPFAM" id="SSF89372">
    <property type="entry name" value="Fucose-specific lectin"/>
    <property type="match status" value="1"/>
</dbReference>
<evidence type="ECO:0000313" key="3">
    <source>
        <dbReference type="EMBL" id="KAI1855008.1"/>
    </source>
</evidence>
<gene>
    <name evidence="3" type="ORF">JX265_012363</name>
</gene>
<feature type="domain" description="PLL-like beta propeller" evidence="2">
    <location>
        <begin position="180"/>
        <end position="321"/>
    </location>
</feature>
<name>A0A9P9WAC0_9PEZI</name>
<organism evidence="3 4">
    <name type="scientific">Neoarthrinium moseri</name>
    <dbReference type="NCBI Taxonomy" id="1658444"/>
    <lineage>
        <taxon>Eukaryota</taxon>
        <taxon>Fungi</taxon>
        <taxon>Dikarya</taxon>
        <taxon>Ascomycota</taxon>
        <taxon>Pezizomycotina</taxon>
        <taxon>Sordariomycetes</taxon>
        <taxon>Xylariomycetidae</taxon>
        <taxon>Amphisphaeriales</taxon>
        <taxon>Apiosporaceae</taxon>
        <taxon>Neoarthrinium</taxon>
    </lineage>
</organism>
<dbReference type="AlphaFoldDB" id="A0A9P9WAC0"/>
<keyword evidence="4" id="KW-1185">Reference proteome</keyword>
<dbReference type="Gene3D" id="2.120.10.70">
    <property type="entry name" value="Fucose-specific lectin"/>
    <property type="match status" value="2"/>
</dbReference>
<proteinExistence type="predicted"/>